<organism evidence="1 2">
    <name type="scientific">Floridaenema evergladense BLCC-F167</name>
    <dbReference type="NCBI Taxonomy" id="3153639"/>
    <lineage>
        <taxon>Bacteria</taxon>
        <taxon>Bacillati</taxon>
        <taxon>Cyanobacteriota</taxon>
        <taxon>Cyanophyceae</taxon>
        <taxon>Oscillatoriophycideae</taxon>
        <taxon>Aerosakkonematales</taxon>
        <taxon>Aerosakkonemataceae</taxon>
        <taxon>Floridanema</taxon>
        <taxon>Floridanema evergladense</taxon>
    </lineage>
</organism>
<evidence type="ECO:0000313" key="2">
    <source>
        <dbReference type="Proteomes" id="UP001576780"/>
    </source>
</evidence>
<keyword evidence="2" id="KW-1185">Reference proteome</keyword>
<accession>A0ABV4WX20</accession>
<reference evidence="1 2" key="1">
    <citation type="submission" date="2024-09" db="EMBL/GenBank/DDBJ databases">
        <title>Floridaenema gen nov. (Aerosakkonemataceae, Aerosakkonematales ord. nov., Cyanobacteria) from benthic tropical and subtropical fresh waters, with the description of four new species.</title>
        <authorList>
            <person name="Moretto J.A."/>
            <person name="Berthold D.E."/>
            <person name="Lefler F.W."/>
            <person name="Huang I.-S."/>
            <person name="Laughinghouse H. IV."/>
        </authorList>
    </citation>
    <scope>NUCLEOTIDE SEQUENCE [LARGE SCALE GENOMIC DNA]</scope>
    <source>
        <strain evidence="1 2">BLCC-F167</strain>
    </source>
</reference>
<sequence>MLLVWICQMCHNQNYKIYKICNEANMEKTITITLTPEGNLELPPEI</sequence>
<comment type="caution">
    <text evidence="1">The sequence shown here is derived from an EMBL/GenBank/DDBJ whole genome shotgun (WGS) entry which is preliminary data.</text>
</comment>
<evidence type="ECO:0000313" key="1">
    <source>
        <dbReference type="EMBL" id="MFB2839625.1"/>
    </source>
</evidence>
<protein>
    <submittedName>
        <fullName evidence="1">Uncharacterized protein</fullName>
    </submittedName>
</protein>
<dbReference type="EMBL" id="JBHFNT010000316">
    <property type="protein sequence ID" value="MFB2839625.1"/>
    <property type="molecule type" value="Genomic_DNA"/>
</dbReference>
<dbReference type="Proteomes" id="UP001576780">
    <property type="component" value="Unassembled WGS sequence"/>
</dbReference>
<gene>
    <name evidence="1" type="ORF">ACE1CA_34470</name>
</gene>
<proteinExistence type="predicted"/>
<name>A0ABV4WX20_9CYAN</name>